<dbReference type="Pfam" id="PF02373">
    <property type="entry name" value="JmjC"/>
    <property type="match status" value="1"/>
</dbReference>
<gene>
    <name evidence="3" type="ORF">ECRASSUSDP1_LOCUS28124</name>
</gene>
<protein>
    <submittedName>
        <fullName evidence="3">Uncharacterized protein</fullName>
    </submittedName>
</protein>
<dbReference type="GO" id="GO:0000785">
    <property type="term" value="C:chromatin"/>
    <property type="evidence" value="ECO:0007669"/>
    <property type="project" value="TreeGrafter"/>
</dbReference>
<dbReference type="AlphaFoldDB" id="A0AAD1Y7C4"/>
<dbReference type="GO" id="GO:0005634">
    <property type="term" value="C:nucleus"/>
    <property type="evidence" value="ECO:0007669"/>
    <property type="project" value="TreeGrafter"/>
</dbReference>
<dbReference type="PROSITE" id="PS51184">
    <property type="entry name" value="JMJC"/>
    <property type="match status" value="1"/>
</dbReference>
<dbReference type="GO" id="GO:0032452">
    <property type="term" value="F:histone demethylase activity"/>
    <property type="evidence" value="ECO:0007669"/>
    <property type="project" value="TreeGrafter"/>
</dbReference>
<dbReference type="PROSITE" id="PS51183">
    <property type="entry name" value="JMJN"/>
    <property type="match status" value="1"/>
</dbReference>
<feature type="domain" description="JmjC" evidence="2">
    <location>
        <begin position="295"/>
        <end position="462"/>
    </location>
</feature>
<evidence type="ECO:0000259" key="1">
    <source>
        <dbReference type="PROSITE" id="PS51183"/>
    </source>
</evidence>
<evidence type="ECO:0000313" key="3">
    <source>
        <dbReference type="EMBL" id="CAI2386503.1"/>
    </source>
</evidence>
<proteinExistence type="predicted"/>
<dbReference type="GO" id="GO:0010468">
    <property type="term" value="P:regulation of gene expression"/>
    <property type="evidence" value="ECO:0007669"/>
    <property type="project" value="TreeGrafter"/>
</dbReference>
<evidence type="ECO:0000259" key="2">
    <source>
        <dbReference type="PROSITE" id="PS51184"/>
    </source>
</evidence>
<dbReference type="EMBL" id="CAMPGE010029014">
    <property type="protein sequence ID" value="CAI2386503.1"/>
    <property type="molecule type" value="Genomic_DNA"/>
</dbReference>
<dbReference type="Pfam" id="PF02375">
    <property type="entry name" value="JmjN"/>
    <property type="match status" value="1"/>
</dbReference>
<evidence type="ECO:0000313" key="4">
    <source>
        <dbReference type="Proteomes" id="UP001295684"/>
    </source>
</evidence>
<sequence length="600" mass="70366">MIFKRKRKNLDNVGLDRKRTCTEFMFKPPSSSGSSGGVAASFNNFYDSSFASVDLKEEKLETQLSKSPQKKKLKKRQVKTIKRSKDEAEYKAIVKDSPGTKRQTRRKRSKPQIAGECVGMLGEEEKMLQIALRNSLRQKQISSFIPLHEIEEMKVYMPSEEEFSDPIQYIEKLYAEGAHEYGCVKIIPPTTFSPPNPMDKSSSKRMPTKLQTVQELSQAKPFDPNDEGLTFQEFIEKDPGSDKFKHLIDSKDYDQVERNFWNFMENPDSETINIEYASDLKSDEFTRKEATEDILYSEHPWNMNKLHLQNNSLLQFCQDKYISGITKSWLYVGMMYASFCWHYEDLMMYSLNYMHEGEGKIWYSIPDYHREKFERLVKDKLASRFSEDPNILMDINVMLNPAYLVENGVHVYRTLQKPGEIILTFPGSYHQGVSVGFNIAEAVNIACPSWLEYINKALGIYMATREKVPVFPVDWMLIECAKNINHYKFDPEQRAKLKHTYYEWLLKEQTERSLVASHYQDKERFHKENVWLMPNRREVGEDTFECFYCVNLCYASLIQCKNCGKNYCISHELHCGCPKDQIRMLYRYTTQELQSFYDHI</sequence>
<name>A0AAD1Y7C4_EUPCR</name>
<dbReference type="PANTHER" id="PTHR10694">
    <property type="entry name" value="LYSINE-SPECIFIC DEMETHYLASE"/>
    <property type="match status" value="1"/>
</dbReference>
<keyword evidence="4" id="KW-1185">Reference proteome</keyword>
<dbReference type="InterPro" id="IPR004198">
    <property type="entry name" value="Znf_C5HC2"/>
</dbReference>
<dbReference type="InterPro" id="IPR003347">
    <property type="entry name" value="JmjC_dom"/>
</dbReference>
<reference evidence="3" key="1">
    <citation type="submission" date="2023-07" db="EMBL/GenBank/DDBJ databases">
        <authorList>
            <consortium name="AG Swart"/>
            <person name="Singh M."/>
            <person name="Singh A."/>
            <person name="Seah K."/>
            <person name="Emmerich C."/>
        </authorList>
    </citation>
    <scope>NUCLEOTIDE SEQUENCE</scope>
    <source>
        <strain evidence="3">DP1</strain>
    </source>
</reference>
<dbReference type="Pfam" id="PF02928">
    <property type="entry name" value="zf-C5HC2"/>
    <property type="match status" value="1"/>
</dbReference>
<organism evidence="3 4">
    <name type="scientific">Euplotes crassus</name>
    <dbReference type="NCBI Taxonomy" id="5936"/>
    <lineage>
        <taxon>Eukaryota</taxon>
        <taxon>Sar</taxon>
        <taxon>Alveolata</taxon>
        <taxon>Ciliophora</taxon>
        <taxon>Intramacronucleata</taxon>
        <taxon>Spirotrichea</taxon>
        <taxon>Hypotrichia</taxon>
        <taxon>Euplotida</taxon>
        <taxon>Euplotidae</taxon>
        <taxon>Moneuplotes</taxon>
    </lineage>
</organism>
<feature type="domain" description="JmjN" evidence="1">
    <location>
        <begin position="153"/>
        <end position="195"/>
    </location>
</feature>
<comment type="caution">
    <text evidence="3">The sequence shown here is derived from an EMBL/GenBank/DDBJ whole genome shotgun (WGS) entry which is preliminary data.</text>
</comment>
<dbReference type="SMART" id="SM00545">
    <property type="entry name" value="JmjN"/>
    <property type="match status" value="1"/>
</dbReference>
<dbReference type="InterPro" id="IPR003349">
    <property type="entry name" value="JmjN"/>
</dbReference>
<dbReference type="Gene3D" id="2.60.120.650">
    <property type="entry name" value="Cupin"/>
    <property type="match status" value="1"/>
</dbReference>
<dbReference type="SMART" id="SM00558">
    <property type="entry name" value="JmjC"/>
    <property type="match status" value="1"/>
</dbReference>
<dbReference type="SUPFAM" id="SSF51197">
    <property type="entry name" value="Clavaminate synthase-like"/>
    <property type="match status" value="1"/>
</dbReference>
<accession>A0AAD1Y7C4</accession>
<dbReference type="Proteomes" id="UP001295684">
    <property type="component" value="Unassembled WGS sequence"/>
</dbReference>